<keyword evidence="10 17" id="KW-1133">Transmembrane helix</keyword>
<comment type="miscellaneous">
    <text evidence="17">Bacitracin is thought to be involved in the inhibition of peptidoglycan synthesis by sequestering undecaprenyl diphosphate, thereby reducing the pool of lipid carrier available.</text>
</comment>
<proteinExistence type="inferred from homology"/>
<evidence type="ECO:0000256" key="9">
    <source>
        <dbReference type="ARBA" id="ARBA00022984"/>
    </source>
</evidence>
<accession>A0A429ZTR2</accession>
<comment type="similarity">
    <text evidence="2 17">Belongs to the UppP family.</text>
</comment>
<organism evidence="18 19">
    <name type="scientific">Vagococcus salmoninarum</name>
    <dbReference type="NCBI Taxonomy" id="2739"/>
    <lineage>
        <taxon>Bacteria</taxon>
        <taxon>Bacillati</taxon>
        <taxon>Bacillota</taxon>
        <taxon>Bacilli</taxon>
        <taxon>Lactobacillales</taxon>
        <taxon>Enterococcaceae</taxon>
        <taxon>Vagococcus</taxon>
    </lineage>
</organism>
<dbReference type="GO" id="GO:0005886">
    <property type="term" value="C:plasma membrane"/>
    <property type="evidence" value="ECO:0007669"/>
    <property type="project" value="UniProtKB-SubCell"/>
</dbReference>
<dbReference type="NCBIfam" id="NF001389">
    <property type="entry name" value="PRK00281.1-2"/>
    <property type="match status" value="1"/>
</dbReference>
<dbReference type="GO" id="GO:0009252">
    <property type="term" value="P:peptidoglycan biosynthetic process"/>
    <property type="evidence" value="ECO:0007669"/>
    <property type="project" value="UniProtKB-KW"/>
</dbReference>
<gene>
    <name evidence="17" type="primary">uppP</name>
    <name evidence="18" type="ORF">CBF35_03755</name>
</gene>
<evidence type="ECO:0000256" key="3">
    <source>
        <dbReference type="ARBA" id="ARBA00012374"/>
    </source>
</evidence>
<evidence type="ECO:0000256" key="4">
    <source>
        <dbReference type="ARBA" id="ARBA00021581"/>
    </source>
</evidence>
<evidence type="ECO:0000256" key="13">
    <source>
        <dbReference type="ARBA" id="ARBA00023316"/>
    </source>
</evidence>
<dbReference type="GO" id="GO:0008360">
    <property type="term" value="P:regulation of cell shape"/>
    <property type="evidence" value="ECO:0007669"/>
    <property type="project" value="UniProtKB-KW"/>
</dbReference>
<dbReference type="Proteomes" id="UP000287239">
    <property type="component" value="Unassembled WGS sequence"/>
</dbReference>
<keyword evidence="9 17" id="KW-0573">Peptidoglycan synthesis</keyword>
<evidence type="ECO:0000256" key="8">
    <source>
        <dbReference type="ARBA" id="ARBA00022960"/>
    </source>
</evidence>
<evidence type="ECO:0000313" key="19">
    <source>
        <dbReference type="Proteomes" id="UP000287239"/>
    </source>
</evidence>
<dbReference type="NCBIfam" id="NF001390">
    <property type="entry name" value="PRK00281.1-4"/>
    <property type="match status" value="1"/>
</dbReference>
<dbReference type="EC" id="3.6.1.27" evidence="3 17"/>
<feature type="transmembrane region" description="Helical" evidence="17">
    <location>
        <begin position="195"/>
        <end position="214"/>
    </location>
</feature>
<dbReference type="RefSeq" id="WP_126778651.1">
    <property type="nucleotide sequence ID" value="NZ_CAUQJP010000001.1"/>
</dbReference>
<evidence type="ECO:0000256" key="15">
    <source>
        <dbReference type="ARBA" id="ARBA00032932"/>
    </source>
</evidence>
<feature type="transmembrane region" description="Helical" evidence="17">
    <location>
        <begin position="87"/>
        <end position="104"/>
    </location>
</feature>
<evidence type="ECO:0000256" key="10">
    <source>
        <dbReference type="ARBA" id="ARBA00022989"/>
    </source>
</evidence>
<dbReference type="EMBL" id="NGJU01000004">
    <property type="protein sequence ID" value="RST97052.1"/>
    <property type="molecule type" value="Genomic_DNA"/>
</dbReference>
<feature type="transmembrane region" description="Helical" evidence="17">
    <location>
        <begin position="259"/>
        <end position="275"/>
    </location>
</feature>
<dbReference type="HAMAP" id="MF_01006">
    <property type="entry name" value="Undec_diphosphatase"/>
    <property type="match status" value="1"/>
</dbReference>
<dbReference type="GeneID" id="98567472"/>
<dbReference type="PANTHER" id="PTHR30622:SF3">
    <property type="entry name" value="UNDECAPRENYL-DIPHOSPHATASE"/>
    <property type="match status" value="1"/>
</dbReference>
<dbReference type="PANTHER" id="PTHR30622">
    <property type="entry name" value="UNDECAPRENYL-DIPHOSPHATASE"/>
    <property type="match status" value="1"/>
</dbReference>
<protein>
    <recommendedName>
        <fullName evidence="4 17">Undecaprenyl-diphosphatase</fullName>
        <ecNumber evidence="3 17">3.6.1.27</ecNumber>
    </recommendedName>
    <alternativeName>
        <fullName evidence="15 17">Bacitracin resistance protein</fullName>
    </alternativeName>
    <alternativeName>
        <fullName evidence="14 17">Undecaprenyl pyrophosphate phosphatase</fullName>
    </alternativeName>
</protein>
<dbReference type="NCBIfam" id="NF001391">
    <property type="entry name" value="PRK00281.1-5"/>
    <property type="match status" value="1"/>
</dbReference>
<keyword evidence="19" id="KW-1185">Reference proteome</keyword>
<evidence type="ECO:0000256" key="11">
    <source>
        <dbReference type="ARBA" id="ARBA00023136"/>
    </source>
</evidence>
<keyword evidence="8 17" id="KW-0133">Cell shape</keyword>
<evidence type="ECO:0000256" key="1">
    <source>
        <dbReference type="ARBA" id="ARBA00004651"/>
    </source>
</evidence>
<evidence type="ECO:0000256" key="14">
    <source>
        <dbReference type="ARBA" id="ARBA00032707"/>
    </source>
</evidence>
<keyword evidence="13 17" id="KW-0961">Cell wall biogenesis/degradation</keyword>
<dbReference type="GO" id="GO:0046677">
    <property type="term" value="P:response to antibiotic"/>
    <property type="evidence" value="ECO:0007669"/>
    <property type="project" value="UniProtKB-UniRule"/>
</dbReference>
<dbReference type="GO" id="GO:0071555">
    <property type="term" value="P:cell wall organization"/>
    <property type="evidence" value="ECO:0007669"/>
    <property type="project" value="UniProtKB-KW"/>
</dbReference>
<sequence length="277" mass="31114">MDWYNLFKAVILGIVEGVTEWLPISSTGHIILVDEFLNLNATADFKEMFNVVIQLGAILAVCVIFFHKLNPFSPQKTDVEKKDTWSLWSKVIVGAMPAAVAGLFLDDWFEEHFHSFLPIAIMLIIYGVLFIVVENYVKDQTPRCSDLNKFNYKAALIIGGAQILALMPGTSRSGVTIIAALLIGCSRYVAAEYSFFLSIPIMFGASGLKVLKFLLKGNRFTLEEVLILLIGSVVAYFVSIFVIKFLLNYIRGNDFKAFGWYRIVLGVILIGYWLIKM</sequence>
<dbReference type="Pfam" id="PF02673">
    <property type="entry name" value="BacA"/>
    <property type="match status" value="1"/>
</dbReference>
<reference evidence="18 19" key="1">
    <citation type="submission" date="2017-05" db="EMBL/GenBank/DDBJ databases">
        <title>Vagococcus spp. assemblies.</title>
        <authorList>
            <person name="Gulvik C.A."/>
        </authorList>
    </citation>
    <scope>NUCLEOTIDE SEQUENCE [LARGE SCALE GENOMIC DNA]</scope>
    <source>
        <strain evidence="18 19">NCFB 2777</strain>
    </source>
</reference>
<evidence type="ECO:0000256" key="16">
    <source>
        <dbReference type="ARBA" id="ARBA00047594"/>
    </source>
</evidence>
<keyword evidence="11 17" id="KW-0472">Membrane</keyword>
<dbReference type="OrthoDB" id="9808289at2"/>
<dbReference type="NCBIfam" id="TIGR00753">
    <property type="entry name" value="undec_PP_bacA"/>
    <property type="match status" value="1"/>
</dbReference>
<evidence type="ECO:0000256" key="12">
    <source>
        <dbReference type="ARBA" id="ARBA00023251"/>
    </source>
</evidence>
<evidence type="ECO:0000256" key="6">
    <source>
        <dbReference type="ARBA" id="ARBA00022692"/>
    </source>
</evidence>
<dbReference type="AlphaFoldDB" id="A0A429ZTR2"/>
<evidence type="ECO:0000313" key="18">
    <source>
        <dbReference type="EMBL" id="RST97052.1"/>
    </source>
</evidence>
<dbReference type="InterPro" id="IPR003824">
    <property type="entry name" value="UppP"/>
</dbReference>
<dbReference type="GO" id="GO:0050380">
    <property type="term" value="F:undecaprenyl-diphosphatase activity"/>
    <property type="evidence" value="ECO:0007669"/>
    <property type="project" value="UniProtKB-UniRule"/>
</dbReference>
<comment type="caution">
    <text evidence="18">The sequence shown here is derived from an EMBL/GenBank/DDBJ whole genome shotgun (WGS) entry which is preliminary data.</text>
</comment>
<evidence type="ECO:0000256" key="17">
    <source>
        <dbReference type="HAMAP-Rule" id="MF_01006"/>
    </source>
</evidence>
<keyword evidence="6 17" id="KW-0812">Transmembrane</keyword>
<comment type="function">
    <text evidence="17">Catalyzes the dephosphorylation of undecaprenyl diphosphate (UPP). Confers resistance to bacitracin.</text>
</comment>
<evidence type="ECO:0000256" key="7">
    <source>
        <dbReference type="ARBA" id="ARBA00022801"/>
    </source>
</evidence>
<comment type="subcellular location">
    <subcellularLocation>
        <location evidence="1 17">Cell membrane</location>
        <topology evidence="1 17">Multi-pass membrane protein</topology>
    </subcellularLocation>
</comment>
<comment type="catalytic activity">
    <reaction evidence="16 17">
        <text>di-trans,octa-cis-undecaprenyl diphosphate + H2O = di-trans,octa-cis-undecaprenyl phosphate + phosphate + H(+)</text>
        <dbReference type="Rhea" id="RHEA:28094"/>
        <dbReference type="ChEBI" id="CHEBI:15377"/>
        <dbReference type="ChEBI" id="CHEBI:15378"/>
        <dbReference type="ChEBI" id="CHEBI:43474"/>
        <dbReference type="ChEBI" id="CHEBI:58405"/>
        <dbReference type="ChEBI" id="CHEBI:60392"/>
        <dbReference type="EC" id="3.6.1.27"/>
    </reaction>
</comment>
<keyword evidence="12 17" id="KW-0046">Antibiotic resistance</keyword>
<feature type="transmembrane region" description="Helical" evidence="17">
    <location>
        <begin position="226"/>
        <end position="247"/>
    </location>
</feature>
<keyword evidence="5 17" id="KW-1003">Cell membrane</keyword>
<feature type="transmembrane region" description="Helical" evidence="17">
    <location>
        <begin position="116"/>
        <end position="133"/>
    </location>
</feature>
<feature type="transmembrane region" description="Helical" evidence="17">
    <location>
        <begin position="154"/>
        <end position="183"/>
    </location>
</feature>
<name>A0A429ZTR2_9ENTE</name>
<feature type="transmembrane region" description="Helical" evidence="17">
    <location>
        <begin position="48"/>
        <end position="66"/>
    </location>
</feature>
<evidence type="ECO:0000256" key="2">
    <source>
        <dbReference type="ARBA" id="ARBA00010621"/>
    </source>
</evidence>
<keyword evidence="7 17" id="KW-0378">Hydrolase</keyword>
<evidence type="ECO:0000256" key="5">
    <source>
        <dbReference type="ARBA" id="ARBA00022475"/>
    </source>
</evidence>